<feature type="region of interest" description="Disordered" evidence="1">
    <location>
        <begin position="162"/>
        <end position="236"/>
    </location>
</feature>
<dbReference type="EMBL" id="JH688404">
    <property type="protein sequence ID" value="EJD33153.1"/>
    <property type="molecule type" value="Genomic_DNA"/>
</dbReference>
<accession>J0WLF9</accession>
<evidence type="ECO:0000256" key="1">
    <source>
        <dbReference type="SAM" id="MobiDB-lite"/>
    </source>
</evidence>
<sequence length="257" mass="28740">MPTQQALEFELRRPTDPPVFRTYPPKERERGAPRQNSSDISVPPTPAKTLIAQLDAALDKPVKNIVFITEERDAGFRYDNIPIRNGHVCWTSLPQWLRDECARDKDIGLEVFHAGKDHWARFGLHTQLPAKRGPVRARIVWARALSVQVPARVADDVIEIFDSDDDDNDDGNAPPPPLKLSPAKRTVKNAFLSDDDSDGAKSVAPVKRCKAEKAKKESKPVASSSKVKEVVHVNTKPAKLTKRMTFGNHFKGKKKLD</sequence>
<reference evidence="3" key="1">
    <citation type="journal article" date="2012" name="Science">
        <title>The Paleozoic origin of enzymatic lignin decomposition reconstructed from 31 fungal genomes.</title>
        <authorList>
            <person name="Floudas D."/>
            <person name="Binder M."/>
            <person name="Riley R."/>
            <person name="Barry K."/>
            <person name="Blanchette R.A."/>
            <person name="Henrissat B."/>
            <person name="Martinez A.T."/>
            <person name="Otillar R."/>
            <person name="Spatafora J.W."/>
            <person name="Yadav J.S."/>
            <person name="Aerts A."/>
            <person name="Benoit I."/>
            <person name="Boyd A."/>
            <person name="Carlson A."/>
            <person name="Copeland A."/>
            <person name="Coutinho P.M."/>
            <person name="de Vries R.P."/>
            <person name="Ferreira P."/>
            <person name="Findley K."/>
            <person name="Foster B."/>
            <person name="Gaskell J."/>
            <person name="Glotzer D."/>
            <person name="Gorecki P."/>
            <person name="Heitman J."/>
            <person name="Hesse C."/>
            <person name="Hori C."/>
            <person name="Igarashi K."/>
            <person name="Jurgens J.A."/>
            <person name="Kallen N."/>
            <person name="Kersten P."/>
            <person name="Kohler A."/>
            <person name="Kuees U."/>
            <person name="Kumar T.K.A."/>
            <person name="Kuo A."/>
            <person name="LaButti K."/>
            <person name="Larrondo L.F."/>
            <person name="Lindquist E."/>
            <person name="Ling A."/>
            <person name="Lombard V."/>
            <person name="Lucas S."/>
            <person name="Lundell T."/>
            <person name="Martin R."/>
            <person name="McLaughlin D.J."/>
            <person name="Morgenstern I."/>
            <person name="Morin E."/>
            <person name="Murat C."/>
            <person name="Nagy L.G."/>
            <person name="Nolan M."/>
            <person name="Ohm R.A."/>
            <person name="Patyshakuliyeva A."/>
            <person name="Rokas A."/>
            <person name="Ruiz-Duenas F.J."/>
            <person name="Sabat G."/>
            <person name="Salamov A."/>
            <person name="Samejima M."/>
            <person name="Schmutz J."/>
            <person name="Slot J.C."/>
            <person name="St John F."/>
            <person name="Stenlid J."/>
            <person name="Sun H."/>
            <person name="Sun S."/>
            <person name="Syed K."/>
            <person name="Tsang A."/>
            <person name="Wiebenga A."/>
            <person name="Young D."/>
            <person name="Pisabarro A."/>
            <person name="Eastwood D.C."/>
            <person name="Martin F."/>
            <person name="Cullen D."/>
            <person name="Grigoriev I.V."/>
            <person name="Hibbett D.S."/>
        </authorList>
    </citation>
    <scope>NUCLEOTIDE SEQUENCE [LARGE SCALE GENOMIC DNA]</scope>
    <source>
        <strain evidence="3">TFB10046</strain>
    </source>
</reference>
<name>J0WLF9_AURST</name>
<feature type="region of interest" description="Disordered" evidence="1">
    <location>
        <begin position="1"/>
        <end position="45"/>
    </location>
</feature>
<evidence type="ECO:0000313" key="2">
    <source>
        <dbReference type="EMBL" id="EJD33153.1"/>
    </source>
</evidence>
<dbReference type="InParanoid" id="J0WLF9"/>
<evidence type="ECO:0000313" key="3">
    <source>
        <dbReference type="Proteomes" id="UP000006514"/>
    </source>
</evidence>
<proteinExistence type="predicted"/>
<dbReference type="KEGG" id="adl:AURDEDRAFT_177766"/>
<gene>
    <name evidence="2" type="ORF">AURDEDRAFT_177766</name>
</gene>
<dbReference type="AlphaFoldDB" id="J0WLF9"/>
<feature type="compositionally biased region" description="Basic and acidic residues" evidence="1">
    <location>
        <begin position="209"/>
        <end position="219"/>
    </location>
</feature>
<organism evidence="2 3">
    <name type="scientific">Auricularia subglabra (strain TFB-10046 / SS5)</name>
    <name type="common">White-rot fungus</name>
    <name type="synonym">Auricularia delicata (strain TFB10046)</name>
    <dbReference type="NCBI Taxonomy" id="717982"/>
    <lineage>
        <taxon>Eukaryota</taxon>
        <taxon>Fungi</taxon>
        <taxon>Dikarya</taxon>
        <taxon>Basidiomycota</taxon>
        <taxon>Agaricomycotina</taxon>
        <taxon>Agaricomycetes</taxon>
        <taxon>Auriculariales</taxon>
        <taxon>Auriculariaceae</taxon>
        <taxon>Auricularia</taxon>
    </lineage>
</organism>
<keyword evidence="3" id="KW-1185">Reference proteome</keyword>
<dbReference type="Proteomes" id="UP000006514">
    <property type="component" value="Unassembled WGS sequence"/>
</dbReference>
<protein>
    <submittedName>
        <fullName evidence="2">Uncharacterized protein</fullName>
    </submittedName>
</protein>